<dbReference type="OrthoDB" id="2288928at2759"/>
<keyword evidence="3" id="KW-1185">Reference proteome</keyword>
<dbReference type="EMBL" id="UZAN01053496">
    <property type="protein sequence ID" value="VDP90001.1"/>
    <property type="molecule type" value="Genomic_DNA"/>
</dbReference>
<reference evidence="2 3" key="2">
    <citation type="submission" date="2018-11" db="EMBL/GenBank/DDBJ databases">
        <authorList>
            <consortium name="Pathogen Informatics"/>
        </authorList>
    </citation>
    <scope>NUCLEOTIDE SEQUENCE [LARGE SCALE GENOMIC DNA]</scope>
    <source>
        <strain evidence="2 3">Egypt</strain>
    </source>
</reference>
<accession>A0A183B0J4</accession>
<organism evidence="4">
    <name type="scientific">Echinostoma caproni</name>
    <dbReference type="NCBI Taxonomy" id="27848"/>
    <lineage>
        <taxon>Eukaryota</taxon>
        <taxon>Metazoa</taxon>
        <taxon>Spiralia</taxon>
        <taxon>Lophotrochozoa</taxon>
        <taxon>Platyhelminthes</taxon>
        <taxon>Trematoda</taxon>
        <taxon>Digenea</taxon>
        <taxon>Plagiorchiida</taxon>
        <taxon>Echinostomata</taxon>
        <taxon>Echinostomatoidea</taxon>
        <taxon>Echinostomatidae</taxon>
        <taxon>Echinostoma</taxon>
    </lineage>
</organism>
<gene>
    <name evidence="2" type="ORF">ECPE_LOCUS12729</name>
</gene>
<reference evidence="4" key="1">
    <citation type="submission" date="2016-06" db="UniProtKB">
        <authorList>
            <consortium name="WormBaseParasite"/>
        </authorList>
    </citation>
    <scope>IDENTIFICATION</scope>
</reference>
<evidence type="ECO:0000313" key="4">
    <source>
        <dbReference type="WBParaSite" id="ECPE_0001276501-mRNA-1"/>
    </source>
</evidence>
<feature type="compositionally biased region" description="Acidic residues" evidence="1">
    <location>
        <begin position="93"/>
        <end position="114"/>
    </location>
</feature>
<evidence type="ECO:0000313" key="2">
    <source>
        <dbReference type="EMBL" id="VDP90001.1"/>
    </source>
</evidence>
<proteinExistence type="predicted"/>
<name>A0A183B0J4_9TREM</name>
<dbReference type="Proteomes" id="UP000272942">
    <property type="component" value="Unassembled WGS sequence"/>
</dbReference>
<dbReference type="WBParaSite" id="ECPE_0001276501-mRNA-1">
    <property type="protein sequence ID" value="ECPE_0001276501-mRNA-1"/>
    <property type="gene ID" value="ECPE_0001276501"/>
</dbReference>
<protein>
    <submittedName>
        <fullName evidence="4">ORF2</fullName>
    </submittedName>
</protein>
<feature type="region of interest" description="Disordered" evidence="1">
    <location>
        <begin position="80"/>
        <end position="114"/>
    </location>
</feature>
<sequence>MPNRYLGVIGRHVNADTETGFGGDCMDLTVNPAATLLATGCPATQTIFFWPLTQWTMMDQTPSKPKKGKRSAQLAPYQREHLSGLINETSEFGVEDTSDTNCDTDSDSDDDSSQ</sequence>
<evidence type="ECO:0000313" key="3">
    <source>
        <dbReference type="Proteomes" id="UP000272942"/>
    </source>
</evidence>
<evidence type="ECO:0000256" key="1">
    <source>
        <dbReference type="SAM" id="MobiDB-lite"/>
    </source>
</evidence>
<dbReference type="AlphaFoldDB" id="A0A183B0J4"/>